<sequence>MLRLFIIRQIITHHFAHMKIIRQLKGQYRVENFFLTHFVNILFRT</sequence>
<organism evidence="1">
    <name type="scientific">gut metagenome</name>
    <dbReference type="NCBI Taxonomy" id="749906"/>
    <lineage>
        <taxon>unclassified sequences</taxon>
        <taxon>metagenomes</taxon>
        <taxon>organismal metagenomes</taxon>
    </lineage>
</organism>
<proteinExistence type="predicted"/>
<dbReference type="AlphaFoldDB" id="J9FT80"/>
<dbReference type="EMBL" id="AMCI01004405">
    <property type="protein sequence ID" value="EJW98161.1"/>
    <property type="molecule type" value="Genomic_DNA"/>
</dbReference>
<gene>
    <name evidence="1" type="ORF">EVA_13732</name>
</gene>
<accession>J9FT80</accession>
<name>J9FT80_9ZZZZ</name>
<comment type="caution">
    <text evidence="1">The sequence shown here is derived from an EMBL/GenBank/DDBJ whole genome shotgun (WGS) entry which is preliminary data.</text>
</comment>
<evidence type="ECO:0000313" key="1">
    <source>
        <dbReference type="EMBL" id="EJW98161.1"/>
    </source>
</evidence>
<reference evidence="1" key="1">
    <citation type="journal article" date="2012" name="PLoS ONE">
        <title>Gene sets for utilization of primary and secondary nutrition supplies in the distal gut of endangered iberian lynx.</title>
        <authorList>
            <person name="Alcaide M."/>
            <person name="Messina E."/>
            <person name="Richter M."/>
            <person name="Bargiela R."/>
            <person name="Peplies J."/>
            <person name="Huws S.A."/>
            <person name="Newbold C.J."/>
            <person name="Golyshin P.N."/>
            <person name="Simon M.A."/>
            <person name="Lopez G."/>
            <person name="Yakimov M.M."/>
            <person name="Ferrer M."/>
        </authorList>
    </citation>
    <scope>NUCLEOTIDE SEQUENCE</scope>
</reference>
<protein>
    <submittedName>
        <fullName evidence="1">Uncharacterized protein</fullName>
    </submittedName>
</protein>